<dbReference type="GO" id="GO:0046873">
    <property type="term" value="F:metal ion transmembrane transporter activity"/>
    <property type="evidence" value="ECO:0007669"/>
    <property type="project" value="InterPro"/>
</dbReference>
<dbReference type="Proteomes" id="UP000799291">
    <property type="component" value="Unassembled WGS sequence"/>
</dbReference>
<feature type="region of interest" description="Disordered" evidence="1">
    <location>
        <begin position="1"/>
        <end position="36"/>
    </location>
</feature>
<keyword evidence="2" id="KW-0812">Transmembrane</keyword>
<organism evidence="3 4">
    <name type="scientific">Lentithecium fluviatile CBS 122367</name>
    <dbReference type="NCBI Taxonomy" id="1168545"/>
    <lineage>
        <taxon>Eukaryota</taxon>
        <taxon>Fungi</taxon>
        <taxon>Dikarya</taxon>
        <taxon>Ascomycota</taxon>
        <taxon>Pezizomycotina</taxon>
        <taxon>Dothideomycetes</taxon>
        <taxon>Pleosporomycetidae</taxon>
        <taxon>Pleosporales</taxon>
        <taxon>Massarineae</taxon>
        <taxon>Lentitheciaceae</taxon>
        <taxon>Lentithecium</taxon>
    </lineage>
</organism>
<evidence type="ECO:0008006" key="5">
    <source>
        <dbReference type="Google" id="ProtNLM"/>
    </source>
</evidence>
<dbReference type="InterPro" id="IPR002523">
    <property type="entry name" value="MgTranspt_CorA/ZnTranspt_ZntB"/>
</dbReference>
<dbReference type="OrthoDB" id="5428055at2759"/>
<dbReference type="AlphaFoldDB" id="A0A6G1IVL1"/>
<protein>
    <recommendedName>
        <fullName evidence="5">Cora-domain-containing protein</fullName>
    </recommendedName>
</protein>
<proteinExistence type="predicted"/>
<gene>
    <name evidence="3" type="ORF">K458DRAFT_371281</name>
</gene>
<evidence type="ECO:0000313" key="4">
    <source>
        <dbReference type="Proteomes" id="UP000799291"/>
    </source>
</evidence>
<sequence>MKNSNGAAKGEKGSAKASAIFVTPSPEEEQPIGSWLCNEGPYRDYIEALSSSNPSLKKQDPNNKKNNCPLSNNNALVVLLDAPANGAPTFTKTEFRNSKELRDHFASTSTSTSTNPRHRIYMMEGLAKEYISIIGGHFFMDPSFFQHQERTCVWSNEFTPTSDMLPQPSSLNPERSFHLQYCELRQFTKAIENTFYFCKRTGRHVGMTPPRHKEDSTTGILRRKVSWWCQTTRGGGWDVVILCDPQLKELQQVPREYDPKTGEYCEIKNVNDLKNGPFQEGYVDFLPPPAHNVAAAQPSHPHESMLRDLIYYFQNHSGQISTNLWTEPTASSLFVKKIVAAHYLQLIDYIKVMLPSLELRLTTAWVEEQEQWKSLQTISRRCGNYRDDVEDTLQGLDYPLEPPKPNTRDRNWQNCEKDFQYIYFRLKVLKERADTLMQAMTGLASIAGNRQNLEEAKRVKRLNLLALLFIPLAYTSSLFSMQDNFAPGNGKFWVYWVCALSVVAMTLIITWVLDSALNDEAQWTVPFERFLGSWAEKPINLQPKRRKTGFYNN</sequence>
<keyword evidence="2" id="KW-1133">Transmembrane helix</keyword>
<feature type="transmembrane region" description="Helical" evidence="2">
    <location>
        <begin position="493"/>
        <end position="513"/>
    </location>
</feature>
<accession>A0A6G1IVL1</accession>
<evidence type="ECO:0000313" key="3">
    <source>
        <dbReference type="EMBL" id="KAF2681981.1"/>
    </source>
</evidence>
<dbReference type="Pfam" id="PF01544">
    <property type="entry name" value="CorA"/>
    <property type="match status" value="1"/>
</dbReference>
<feature type="transmembrane region" description="Helical" evidence="2">
    <location>
        <begin position="462"/>
        <end position="481"/>
    </location>
</feature>
<dbReference type="GO" id="GO:0016020">
    <property type="term" value="C:membrane"/>
    <property type="evidence" value="ECO:0007669"/>
    <property type="project" value="InterPro"/>
</dbReference>
<dbReference type="Gene3D" id="1.20.58.340">
    <property type="entry name" value="Magnesium transport protein CorA, transmembrane region"/>
    <property type="match status" value="1"/>
</dbReference>
<evidence type="ECO:0000256" key="1">
    <source>
        <dbReference type="SAM" id="MobiDB-lite"/>
    </source>
</evidence>
<keyword evidence="4" id="KW-1185">Reference proteome</keyword>
<reference evidence="3" key="1">
    <citation type="journal article" date="2020" name="Stud. Mycol.">
        <title>101 Dothideomycetes genomes: a test case for predicting lifestyles and emergence of pathogens.</title>
        <authorList>
            <person name="Haridas S."/>
            <person name="Albert R."/>
            <person name="Binder M."/>
            <person name="Bloem J."/>
            <person name="Labutti K."/>
            <person name="Salamov A."/>
            <person name="Andreopoulos B."/>
            <person name="Baker S."/>
            <person name="Barry K."/>
            <person name="Bills G."/>
            <person name="Bluhm B."/>
            <person name="Cannon C."/>
            <person name="Castanera R."/>
            <person name="Culley D."/>
            <person name="Daum C."/>
            <person name="Ezra D."/>
            <person name="Gonzalez J."/>
            <person name="Henrissat B."/>
            <person name="Kuo A."/>
            <person name="Liang C."/>
            <person name="Lipzen A."/>
            <person name="Lutzoni F."/>
            <person name="Magnuson J."/>
            <person name="Mondo S."/>
            <person name="Nolan M."/>
            <person name="Ohm R."/>
            <person name="Pangilinan J."/>
            <person name="Park H.-J."/>
            <person name="Ramirez L."/>
            <person name="Alfaro M."/>
            <person name="Sun H."/>
            <person name="Tritt A."/>
            <person name="Yoshinaga Y."/>
            <person name="Zwiers L.-H."/>
            <person name="Turgeon B."/>
            <person name="Goodwin S."/>
            <person name="Spatafora J."/>
            <person name="Crous P."/>
            <person name="Grigoriev I."/>
        </authorList>
    </citation>
    <scope>NUCLEOTIDE SEQUENCE</scope>
    <source>
        <strain evidence="3">CBS 122367</strain>
    </source>
</reference>
<keyword evidence="2" id="KW-0472">Membrane</keyword>
<name>A0A6G1IVL1_9PLEO</name>
<evidence type="ECO:0000256" key="2">
    <source>
        <dbReference type="SAM" id="Phobius"/>
    </source>
</evidence>
<dbReference type="EMBL" id="MU005589">
    <property type="protein sequence ID" value="KAF2681981.1"/>
    <property type="molecule type" value="Genomic_DNA"/>
</dbReference>